<evidence type="ECO:0000256" key="1">
    <source>
        <dbReference type="ARBA" id="ARBA00022763"/>
    </source>
</evidence>
<dbReference type="GO" id="GO:0140078">
    <property type="term" value="F:class I DNA-(apurinic or apyrimidinic site) endonuclease activity"/>
    <property type="evidence" value="ECO:0007669"/>
    <property type="project" value="UniProtKB-EC"/>
</dbReference>
<evidence type="ECO:0000256" key="5">
    <source>
        <dbReference type="ARBA" id="ARBA00023268"/>
    </source>
</evidence>
<keyword evidence="9" id="KW-1185">Reference proteome</keyword>
<dbReference type="RefSeq" id="WP_347721960.1">
    <property type="nucleotide sequence ID" value="NZ_CP104395.1"/>
</dbReference>
<dbReference type="Proteomes" id="UP001218034">
    <property type="component" value="Chromosome"/>
</dbReference>
<accession>A0ABY8CGN2</accession>
<keyword evidence="5" id="KW-0511">Multifunctional enzyme</keyword>
<dbReference type="Pfam" id="PF22175">
    <property type="entry name" value="Ogg-HhH"/>
    <property type="match status" value="1"/>
</dbReference>
<evidence type="ECO:0000313" key="9">
    <source>
        <dbReference type="Proteomes" id="UP001218034"/>
    </source>
</evidence>
<dbReference type="Gene3D" id="1.10.1670.10">
    <property type="entry name" value="Helix-hairpin-Helix base-excision DNA repair enzymes (C-terminal)"/>
    <property type="match status" value="1"/>
</dbReference>
<keyword evidence="3" id="KW-0234">DNA repair</keyword>
<protein>
    <submittedName>
        <fullName evidence="8">Thermostable 8-oxoguanine DNA glycosylase</fullName>
        <ecNumber evidence="8">4.2.99.18</ecNumber>
    </submittedName>
</protein>
<keyword evidence="1" id="KW-0227">DNA damage</keyword>
<proteinExistence type="predicted"/>
<evidence type="ECO:0000256" key="2">
    <source>
        <dbReference type="ARBA" id="ARBA00022801"/>
    </source>
</evidence>
<dbReference type="SUPFAM" id="SSF48150">
    <property type="entry name" value="DNA-glycosylase"/>
    <property type="match status" value="1"/>
</dbReference>
<organism evidence="8 9">
    <name type="scientific">Candidatus Nanohalococcus occultus</name>
    <dbReference type="NCBI Taxonomy" id="2978047"/>
    <lineage>
        <taxon>Archaea</taxon>
        <taxon>Candidatus Nanohalarchaeota</taxon>
        <taxon>Candidatus Nanohalarchaeota incertae sedis</taxon>
        <taxon>Candidatus Nanohalococcus</taxon>
    </lineage>
</organism>
<dbReference type="InterPro" id="IPR011257">
    <property type="entry name" value="DNA_glycosylase"/>
</dbReference>
<dbReference type="InterPro" id="IPR023170">
    <property type="entry name" value="HhH_base_excis_C"/>
</dbReference>
<keyword evidence="2" id="KW-0378">Hydrolase</keyword>
<dbReference type="InterPro" id="IPR003265">
    <property type="entry name" value="HhH-GPD_domain"/>
</dbReference>
<keyword evidence="6" id="KW-0326">Glycosidase</keyword>
<keyword evidence="4 8" id="KW-0456">Lyase</keyword>
<evidence type="ECO:0000256" key="6">
    <source>
        <dbReference type="ARBA" id="ARBA00023295"/>
    </source>
</evidence>
<gene>
    <name evidence="8" type="primary">endo3c</name>
    <name evidence="8" type="ORF">SVXNc_0056</name>
</gene>
<evidence type="ECO:0000256" key="3">
    <source>
        <dbReference type="ARBA" id="ARBA00023204"/>
    </source>
</evidence>
<dbReference type="InterPro" id="IPR012092">
    <property type="entry name" value="DNA_glyclase/AP_lyase_Ogg"/>
</dbReference>
<evidence type="ECO:0000259" key="7">
    <source>
        <dbReference type="SMART" id="SM00478"/>
    </source>
</evidence>
<dbReference type="SMART" id="SM00478">
    <property type="entry name" value="ENDO3c"/>
    <property type="match status" value="1"/>
</dbReference>
<evidence type="ECO:0000256" key="4">
    <source>
        <dbReference type="ARBA" id="ARBA00023239"/>
    </source>
</evidence>
<feature type="domain" description="HhH-GPD" evidence="7">
    <location>
        <begin position="45"/>
        <end position="214"/>
    </location>
</feature>
<reference evidence="8 9" key="1">
    <citation type="submission" date="2022-09" db="EMBL/GenBank/DDBJ databases">
        <title>Xylan utilization by haloarchaea-nanohaloarchaea associations.</title>
        <authorList>
            <person name="Yakimov M."/>
        </authorList>
    </citation>
    <scope>NUCLEOTIDE SEQUENCE [LARGE SCALE GENOMIC DNA]</scope>
    <source>
        <strain evidence="8 9">SVXNc</strain>
    </source>
</reference>
<dbReference type="Gene3D" id="1.10.340.30">
    <property type="entry name" value="Hypothetical protein, domain 2"/>
    <property type="match status" value="1"/>
</dbReference>
<sequence>MIDLSDVESQYEEVKDTVAQRMDQFHSLRDSSNERLFQELVFVILSSQTDAEQAWNAAAKLEELNLLRGTEAEIVEILEQYDIQYERKKAGQILKARNELSQPTLTNPTNELTIKGRLPLENPEKARKWLVENIPGIGLKGASHFLRNIGYGEDLGIASRHTLAVLDELGFLEDASPPSNIEEYGKMEEAMRELGEELGIPVGAIDLVLWSMKTGKVFR</sequence>
<name>A0ABY8CGN2_9ARCH</name>
<evidence type="ECO:0000313" key="8">
    <source>
        <dbReference type="EMBL" id="WEL19088.1"/>
    </source>
</evidence>
<dbReference type="EC" id="4.2.99.18" evidence="8"/>
<dbReference type="GeneID" id="90589491"/>
<dbReference type="EMBL" id="CP104395">
    <property type="protein sequence ID" value="WEL19088.1"/>
    <property type="molecule type" value="Genomic_DNA"/>
</dbReference>